<protein>
    <recommendedName>
        <fullName evidence="3">Haloacid dehalogenase-like hydrolase domain-containing protein</fullName>
    </recommendedName>
</protein>
<dbReference type="PANTHER" id="PTHR42896">
    <property type="entry name" value="XYLULOSE-1,5-BISPHOSPHATE (XUBP) PHOSPHATASE"/>
    <property type="match status" value="1"/>
</dbReference>
<keyword evidence="2" id="KW-1185">Reference proteome</keyword>
<evidence type="ECO:0008006" key="3">
    <source>
        <dbReference type="Google" id="ProtNLM"/>
    </source>
</evidence>
<organism evidence="1 2">
    <name type="scientific">Apostasia shenzhenica</name>
    <dbReference type="NCBI Taxonomy" id="1088818"/>
    <lineage>
        <taxon>Eukaryota</taxon>
        <taxon>Viridiplantae</taxon>
        <taxon>Streptophyta</taxon>
        <taxon>Embryophyta</taxon>
        <taxon>Tracheophyta</taxon>
        <taxon>Spermatophyta</taxon>
        <taxon>Magnoliopsida</taxon>
        <taxon>Liliopsida</taxon>
        <taxon>Asparagales</taxon>
        <taxon>Orchidaceae</taxon>
        <taxon>Apostasioideae</taxon>
        <taxon>Apostasia</taxon>
    </lineage>
</organism>
<dbReference type="InterPro" id="IPR023198">
    <property type="entry name" value="PGP-like_dom2"/>
</dbReference>
<sequence length="267" mass="29876">MEAAAAACSASTAYPPFFTRSFLFYRPPRPQISVGATPNTFDVLTTTRILRFRIRKHLRLSSLSCSSANQCPEMSPKIGLVIEVDGVFADVYRLGNRQAFNVAFQKLGLDCANWTEPIYEDLKRKAYGDEERMLILFFNGIGWPTSLPTTEKESFMKSIMREKRQALEDFAMSSSLPLRPGVENFIDEAIKEGLPIVLLSAYSRYGDKVSRSIVEKLGPDRISKAMVLGKEEVQSSYYGQLVLGKGVSSSLDDQLAIEVRKAGKYWA</sequence>
<evidence type="ECO:0000313" key="1">
    <source>
        <dbReference type="EMBL" id="PKA50150.1"/>
    </source>
</evidence>
<dbReference type="EMBL" id="KZ452029">
    <property type="protein sequence ID" value="PKA50150.1"/>
    <property type="molecule type" value="Genomic_DNA"/>
</dbReference>
<proteinExistence type="predicted"/>
<dbReference type="Proteomes" id="UP000236161">
    <property type="component" value="Unassembled WGS sequence"/>
</dbReference>
<dbReference type="OrthoDB" id="545219at2759"/>
<name>A0A2I0A3P4_9ASPA</name>
<gene>
    <name evidence="1" type="ORF">AXF42_Ash020390</name>
</gene>
<reference evidence="1 2" key="1">
    <citation type="journal article" date="2017" name="Nature">
        <title>The Apostasia genome and the evolution of orchids.</title>
        <authorList>
            <person name="Zhang G.Q."/>
            <person name="Liu K.W."/>
            <person name="Li Z."/>
            <person name="Lohaus R."/>
            <person name="Hsiao Y.Y."/>
            <person name="Niu S.C."/>
            <person name="Wang J.Y."/>
            <person name="Lin Y.C."/>
            <person name="Xu Q."/>
            <person name="Chen L.J."/>
            <person name="Yoshida K."/>
            <person name="Fujiwara S."/>
            <person name="Wang Z.W."/>
            <person name="Zhang Y.Q."/>
            <person name="Mitsuda N."/>
            <person name="Wang M."/>
            <person name="Liu G.H."/>
            <person name="Pecoraro L."/>
            <person name="Huang H.X."/>
            <person name="Xiao X.J."/>
            <person name="Lin M."/>
            <person name="Wu X.Y."/>
            <person name="Wu W.L."/>
            <person name="Chen Y.Y."/>
            <person name="Chang S.B."/>
            <person name="Sakamoto S."/>
            <person name="Ohme-Takagi M."/>
            <person name="Yagi M."/>
            <person name="Zeng S.J."/>
            <person name="Shen C.Y."/>
            <person name="Yeh C.M."/>
            <person name="Luo Y.B."/>
            <person name="Tsai W.C."/>
            <person name="Van de Peer Y."/>
            <person name="Liu Z.J."/>
        </authorList>
    </citation>
    <scope>NUCLEOTIDE SEQUENCE [LARGE SCALE GENOMIC DNA]</scope>
    <source>
        <strain evidence="2">cv. Shenzhen</strain>
        <tissue evidence="1">Stem</tissue>
    </source>
</reference>
<dbReference type="PANTHER" id="PTHR42896:SF3">
    <property type="entry name" value="PROTEIN, PUTATIVE, EXPRESSED-RELATED"/>
    <property type="match status" value="1"/>
</dbReference>
<evidence type="ECO:0000313" key="2">
    <source>
        <dbReference type="Proteomes" id="UP000236161"/>
    </source>
</evidence>
<dbReference type="SUPFAM" id="SSF56784">
    <property type="entry name" value="HAD-like"/>
    <property type="match status" value="1"/>
</dbReference>
<accession>A0A2I0A3P4</accession>
<dbReference type="AlphaFoldDB" id="A0A2I0A3P4"/>
<dbReference type="Gene3D" id="1.10.150.240">
    <property type="entry name" value="Putative phosphatase, domain 2"/>
    <property type="match status" value="1"/>
</dbReference>
<dbReference type="InterPro" id="IPR044999">
    <property type="entry name" value="CbbY-like"/>
</dbReference>
<dbReference type="GO" id="GO:0016787">
    <property type="term" value="F:hydrolase activity"/>
    <property type="evidence" value="ECO:0007669"/>
    <property type="project" value="InterPro"/>
</dbReference>
<dbReference type="InterPro" id="IPR036412">
    <property type="entry name" value="HAD-like_sf"/>
</dbReference>